<dbReference type="InterPro" id="IPR005139">
    <property type="entry name" value="PCRF"/>
</dbReference>
<evidence type="ECO:0000256" key="4">
    <source>
        <dbReference type="SAM" id="MobiDB-lite"/>
    </source>
</evidence>
<dbReference type="NCBIfam" id="NF001859">
    <property type="entry name" value="PRK00591.1"/>
    <property type="match status" value="1"/>
</dbReference>
<keyword evidence="3" id="KW-0648">Protein biosynthesis</keyword>
<evidence type="ECO:0000256" key="2">
    <source>
        <dbReference type="ARBA" id="ARBA00022481"/>
    </source>
</evidence>
<dbReference type="SUPFAM" id="SSF75620">
    <property type="entry name" value="Release factor"/>
    <property type="match status" value="1"/>
</dbReference>
<sequence length="358" mass="39316">MLEQVEALEAEYTEVEARLADPEVIGDSDRLRVAGRRFKELAEVLAVGRPLRAAYGDLETARELVDLADGGDRDQLRAEIGLLEADIERLEGELQELLLPGDANDGRPVILEIRGAEGGEEANLFARDLHDMYLAFAAGHGWSVEPLVARGSDMGGFSEVMVLVKGEDAWTRLKYEGGVHRVQRVPVTESQGRIHTSSATVSVLPEAEEVEVQIDDNDLQVDVYRASGPGGQSVNTTDSAVRITHRPTGLVVSMQDEKSQLQNKAKALRVLRSRLLQIEQDRQQSEASAARRDQVGGGGRSEKIRTYNFKENRVTDHRIGLTLHRLDRILAGDLDEVTDGLMADERTRHLARGSDGGG</sequence>
<evidence type="ECO:0000313" key="6">
    <source>
        <dbReference type="EMBL" id="SVA73647.1"/>
    </source>
</evidence>
<organism evidence="6">
    <name type="scientific">marine metagenome</name>
    <dbReference type="NCBI Taxonomy" id="408172"/>
    <lineage>
        <taxon>unclassified sequences</taxon>
        <taxon>metagenomes</taxon>
        <taxon>ecological metagenomes</taxon>
    </lineage>
</organism>
<dbReference type="PROSITE" id="PS00745">
    <property type="entry name" value="RF_PROK_I"/>
    <property type="match status" value="1"/>
</dbReference>
<dbReference type="PANTHER" id="PTHR43804:SF7">
    <property type="entry name" value="LD18447P"/>
    <property type="match status" value="1"/>
</dbReference>
<dbReference type="InterPro" id="IPR004373">
    <property type="entry name" value="RF-1"/>
</dbReference>
<proteinExistence type="inferred from homology"/>
<dbReference type="InterPro" id="IPR050057">
    <property type="entry name" value="Prokaryotic/Mito_RF"/>
</dbReference>
<dbReference type="GO" id="GO:0005737">
    <property type="term" value="C:cytoplasm"/>
    <property type="evidence" value="ECO:0007669"/>
    <property type="project" value="UniProtKB-ARBA"/>
</dbReference>
<dbReference type="Pfam" id="PF00472">
    <property type="entry name" value="RF-1"/>
    <property type="match status" value="1"/>
</dbReference>
<dbReference type="SMART" id="SM00937">
    <property type="entry name" value="PCRF"/>
    <property type="match status" value="1"/>
</dbReference>
<evidence type="ECO:0000256" key="1">
    <source>
        <dbReference type="ARBA" id="ARBA00010835"/>
    </source>
</evidence>
<keyword evidence="2" id="KW-0488">Methylation</keyword>
<reference evidence="6" key="1">
    <citation type="submission" date="2018-05" db="EMBL/GenBank/DDBJ databases">
        <authorList>
            <person name="Lanie J.A."/>
            <person name="Ng W.-L."/>
            <person name="Kazmierczak K.M."/>
            <person name="Andrzejewski T.M."/>
            <person name="Davidsen T.M."/>
            <person name="Wayne K.J."/>
            <person name="Tettelin H."/>
            <person name="Glass J.I."/>
            <person name="Rusch D."/>
            <person name="Podicherti R."/>
            <person name="Tsui H.-C.T."/>
            <person name="Winkler M.E."/>
        </authorList>
    </citation>
    <scope>NUCLEOTIDE SEQUENCE</scope>
</reference>
<dbReference type="AlphaFoldDB" id="A0A381YB44"/>
<dbReference type="InterPro" id="IPR000352">
    <property type="entry name" value="Pep_chain_release_fac_I"/>
</dbReference>
<evidence type="ECO:0000256" key="3">
    <source>
        <dbReference type="ARBA" id="ARBA00022917"/>
    </source>
</evidence>
<dbReference type="NCBIfam" id="TIGR00019">
    <property type="entry name" value="prfA"/>
    <property type="match status" value="1"/>
</dbReference>
<protein>
    <recommendedName>
        <fullName evidence="5">Prokaryotic-type class I peptide chain release factors domain-containing protein</fullName>
    </recommendedName>
</protein>
<dbReference type="FunFam" id="3.30.160.20:FF:000004">
    <property type="entry name" value="Peptide chain release factor 1"/>
    <property type="match status" value="1"/>
</dbReference>
<dbReference type="PANTHER" id="PTHR43804">
    <property type="entry name" value="LD18447P"/>
    <property type="match status" value="1"/>
</dbReference>
<feature type="region of interest" description="Disordered" evidence="4">
    <location>
        <begin position="282"/>
        <end position="303"/>
    </location>
</feature>
<dbReference type="Gene3D" id="3.30.70.1660">
    <property type="match status" value="1"/>
</dbReference>
<comment type="similarity">
    <text evidence="1">Belongs to the prokaryotic/mitochondrial release factor family.</text>
</comment>
<dbReference type="HAMAP" id="MF_00093">
    <property type="entry name" value="Rel_fac_1"/>
    <property type="match status" value="1"/>
</dbReference>
<dbReference type="Pfam" id="PF03462">
    <property type="entry name" value="PCRF"/>
    <property type="match status" value="1"/>
</dbReference>
<accession>A0A381YB44</accession>
<gene>
    <name evidence="6" type="ORF">METZ01_LOCUS126501</name>
</gene>
<dbReference type="InterPro" id="IPR045853">
    <property type="entry name" value="Pep_chain_release_fac_I_sf"/>
</dbReference>
<feature type="domain" description="Prokaryotic-type class I peptide chain release factors" evidence="5">
    <location>
        <begin position="225"/>
        <end position="241"/>
    </location>
</feature>
<dbReference type="EMBL" id="UINC01017692">
    <property type="protein sequence ID" value="SVA73647.1"/>
    <property type="molecule type" value="Genomic_DNA"/>
</dbReference>
<evidence type="ECO:0000259" key="5">
    <source>
        <dbReference type="PROSITE" id="PS00745"/>
    </source>
</evidence>
<dbReference type="Gene3D" id="6.10.140.1950">
    <property type="match status" value="1"/>
</dbReference>
<dbReference type="FunFam" id="3.30.70.1660:FF:000002">
    <property type="entry name" value="Peptide chain release factor 1"/>
    <property type="match status" value="1"/>
</dbReference>
<dbReference type="GO" id="GO:0016149">
    <property type="term" value="F:translation release factor activity, codon specific"/>
    <property type="evidence" value="ECO:0007669"/>
    <property type="project" value="InterPro"/>
</dbReference>
<name>A0A381YB44_9ZZZZ</name>
<dbReference type="Gene3D" id="3.30.160.20">
    <property type="match status" value="1"/>
</dbReference>